<evidence type="ECO:0000313" key="2">
    <source>
        <dbReference type="Proteomes" id="UP000308600"/>
    </source>
</evidence>
<dbReference type="EMBL" id="ML208384">
    <property type="protein sequence ID" value="TFK67142.1"/>
    <property type="molecule type" value="Genomic_DNA"/>
</dbReference>
<accession>A0ACD3ANS0</accession>
<protein>
    <submittedName>
        <fullName evidence="1">Uncharacterized protein</fullName>
    </submittedName>
</protein>
<name>A0ACD3ANS0_9AGAR</name>
<reference evidence="1 2" key="1">
    <citation type="journal article" date="2019" name="Nat. Ecol. Evol.">
        <title>Megaphylogeny resolves global patterns of mushroom evolution.</title>
        <authorList>
            <person name="Varga T."/>
            <person name="Krizsan K."/>
            <person name="Foldi C."/>
            <person name="Dima B."/>
            <person name="Sanchez-Garcia M."/>
            <person name="Sanchez-Ramirez S."/>
            <person name="Szollosi G.J."/>
            <person name="Szarkandi J.G."/>
            <person name="Papp V."/>
            <person name="Albert L."/>
            <person name="Andreopoulos W."/>
            <person name="Angelini C."/>
            <person name="Antonin V."/>
            <person name="Barry K.W."/>
            <person name="Bougher N.L."/>
            <person name="Buchanan P."/>
            <person name="Buyck B."/>
            <person name="Bense V."/>
            <person name="Catcheside P."/>
            <person name="Chovatia M."/>
            <person name="Cooper J."/>
            <person name="Damon W."/>
            <person name="Desjardin D."/>
            <person name="Finy P."/>
            <person name="Geml J."/>
            <person name="Haridas S."/>
            <person name="Hughes K."/>
            <person name="Justo A."/>
            <person name="Karasinski D."/>
            <person name="Kautmanova I."/>
            <person name="Kiss B."/>
            <person name="Kocsube S."/>
            <person name="Kotiranta H."/>
            <person name="LaButti K.M."/>
            <person name="Lechner B.E."/>
            <person name="Liimatainen K."/>
            <person name="Lipzen A."/>
            <person name="Lukacs Z."/>
            <person name="Mihaltcheva S."/>
            <person name="Morgado L.N."/>
            <person name="Niskanen T."/>
            <person name="Noordeloos M.E."/>
            <person name="Ohm R.A."/>
            <person name="Ortiz-Santana B."/>
            <person name="Ovrebo C."/>
            <person name="Racz N."/>
            <person name="Riley R."/>
            <person name="Savchenko A."/>
            <person name="Shiryaev A."/>
            <person name="Soop K."/>
            <person name="Spirin V."/>
            <person name="Szebenyi C."/>
            <person name="Tomsovsky M."/>
            <person name="Tulloss R.E."/>
            <person name="Uehling J."/>
            <person name="Grigoriev I.V."/>
            <person name="Vagvolgyi C."/>
            <person name="Papp T."/>
            <person name="Martin F.M."/>
            <person name="Miettinen O."/>
            <person name="Hibbett D.S."/>
            <person name="Nagy L.G."/>
        </authorList>
    </citation>
    <scope>NUCLEOTIDE SEQUENCE [LARGE SCALE GENOMIC DNA]</scope>
    <source>
        <strain evidence="1 2">NL-1719</strain>
    </source>
</reference>
<proteinExistence type="predicted"/>
<gene>
    <name evidence="1" type="ORF">BDN72DRAFT_915278</name>
</gene>
<sequence length="173" mass="19060">MGTYQEPSPSTYSSAASYFSRSASAQSTASLTYSYATAPTPTTLRTQQPRSQGDVPNAVKNLLLSVKELQECLREWSVGEASEGKVSDVYVRIGTNLNSTIQAFAFHKIDLSEILSVPKELRTVLEQCLAEDESPEVLDGYLPAIRQILYRLLEALQARQDQWRSSVGLGPLN</sequence>
<keyword evidence="2" id="KW-1185">Reference proteome</keyword>
<dbReference type="Proteomes" id="UP000308600">
    <property type="component" value="Unassembled WGS sequence"/>
</dbReference>
<organism evidence="1 2">
    <name type="scientific">Pluteus cervinus</name>
    <dbReference type="NCBI Taxonomy" id="181527"/>
    <lineage>
        <taxon>Eukaryota</taxon>
        <taxon>Fungi</taxon>
        <taxon>Dikarya</taxon>
        <taxon>Basidiomycota</taxon>
        <taxon>Agaricomycotina</taxon>
        <taxon>Agaricomycetes</taxon>
        <taxon>Agaricomycetidae</taxon>
        <taxon>Agaricales</taxon>
        <taxon>Pluteineae</taxon>
        <taxon>Pluteaceae</taxon>
        <taxon>Pluteus</taxon>
    </lineage>
</organism>
<evidence type="ECO:0000313" key="1">
    <source>
        <dbReference type="EMBL" id="TFK67142.1"/>
    </source>
</evidence>